<organism evidence="4 5">
    <name type="scientific">Junco hyemalis</name>
    <name type="common">Dark-eyed junco</name>
    <dbReference type="NCBI Taxonomy" id="40217"/>
    <lineage>
        <taxon>Eukaryota</taxon>
        <taxon>Metazoa</taxon>
        <taxon>Chordata</taxon>
        <taxon>Craniata</taxon>
        <taxon>Vertebrata</taxon>
        <taxon>Euteleostomi</taxon>
        <taxon>Archelosauria</taxon>
        <taxon>Archosauria</taxon>
        <taxon>Dinosauria</taxon>
        <taxon>Saurischia</taxon>
        <taxon>Theropoda</taxon>
        <taxon>Coelurosauria</taxon>
        <taxon>Aves</taxon>
        <taxon>Neognathae</taxon>
        <taxon>Neoaves</taxon>
        <taxon>Telluraves</taxon>
        <taxon>Australaves</taxon>
        <taxon>Passeriformes</taxon>
        <taxon>Passerellidae</taxon>
        <taxon>Junco</taxon>
    </lineage>
</organism>
<dbReference type="PANTHER" id="PTHR43157">
    <property type="entry name" value="PHOSPHATIDYLINOSITOL-GLYCAN BIOSYNTHESIS CLASS F PROTEIN-RELATED"/>
    <property type="match status" value="1"/>
</dbReference>
<dbReference type="InterPro" id="IPR002347">
    <property type="entry name" value="SDR_fam"/>
</dbReference>
<dbReference type="InterPro" id="IPR036291">
    <property type="entry name" value="NAD(P)-bd_dom_sf"/>
</dbReference>
<evidence type="ECO:0000256" key="3">
    <source>
        <dbReference type="SAM" id="MobiDB-lite"/>
    </source>
</evidence>
<sequence length="283" mass="29398">PRGSCGWPGAAGPAAGAAGATTGGSEPPAAPWPGAGWRWGQRSQRDLCPAGGTARHGTGPSAPGGSREGTAEWLEQAGRHLWNSANSLLECQDCQTVLGGVRRGDWHTWQGIIRGIDANHGMAPQHQPLLGTELLKASAPARVVNVSSFRHSVGTADSGYLTGQRRPGGHDAAYNSTKLMNVLFTAELARRLQGTGVTANALSPGVVGTSIMRHFSRGAGPSPEQGAASTIFCAISEEAEGISGKYFDSSCRLALPSELARDAALARKLWEASERLTGLSERG</sequence>
<feature type="compositionally biased region" description="Low complexity" evidence="3">
    <location>
        <begin position="8"/>
        <end position="40"/>
    </location>
</feature>
<keyword evidence="5" id="KW-1185">Reference proteome</keyword>
<accession>A0A8C5IRV8</accession>
<dbReference type="PANTHER" id="PTHR43157:SF30">
    <property type="entry name" value="RETINOL DEHYDROGENASE 11-LIKE"/>
    <property type="match status" value="1"/>
</dbReference>
<keyword evidence="2" id="KW-0560">Oxidoreductase</keyword>
<evidence type="ECO:0000256" key="2">
    <source>
        <dbReference type="ARBA" id="ARBA00023002"/>
    </source>
</evidence>
<protein>
    <submittedName>
        <fullName evidence="4">Uncharacterized protein</fullName>
    </submittedName>
</protein>
<reference evidence="4" key="1">
    <citation type="submission" date="2025-08" db="UniProtKB">
        <authorList>
            <consortium name="Ensembl"/>
        </authorList>
    </citation>
    <scope>IDENTIFICATION</scope>
</reference>
<evidence type="ECO:0000256" key="1">
    <source>
        <dbReference type="ARBA" id="ARBA00006484"/>
    </source>
</evidence>
<dbReference type="AlphaFoldDB" id="A0A8C5IRV8"/>
<feature type="region of interest" description="Disordered" evidence="3">
    <location>
        <begin position="1"/>
        <end position="69"/>
    </location>
</feature>
<dbReference type="SUPFAM" id="SSF51735">
    <property type="entry name" value="NAD(P)-binding Rossmann-fold domains"/>
    <property type="match status" value="1"/>
</dbReference>
<name>A0A8C5IRV8_JUNHY</name>
<dbReference type="Proteomes" id="UP000694408">
    <property type="component" value="Unplaced"/>
</dbReference>
<dbReference type="Gene3D" id="3.40.50.720">
    <property type="entry name" value="NAD(P)-binding Rossmann-like Domain"/>
    <property type="match status" value="1"/>
</dbReference>
<evidence type="ECO:0000313" key="4">
    <source>
        <dbReference type="Ensembl" id="ENSJHYP00000006462.1"/>
    </source>
</evidence>
<proteinExistence type="inferred from homology"/>
<dbReference type="GO" id="GO:0016491">
    <property type="term" value="F:oxidoreductase activity"/>
    <property type="evidence" value="ECO:0007669"/>
    <property type="project" value="UniProtKB-KW"/>
</dbReference>
<comment type="similarity">
    <text evidence="1">Belongs to the short-chain dehydrogenases/reductases (SDR) family.</text>
</comment>
<dbReference type="Ensembl" id="ENSJHYT00000007901.1">
    <property type="protein sequence ID" value="ENSJHYP00000006462.1"/>
    <property type="gene ID" value="ENSJHYG00000005189.1"/>
</dbReference>
<evidence type="ECO:0000313" key="5">
    <source>
        <dbReference type="Proteomes" id="UP000694408"/>
    </source>
</evidence>
<dbReference type="PRINTS" id="PR00081">
    <property type="entry name" value="GDHRDH"/>
</dbReference>
<reference evidence="4" key="2">
    <citation type="submission" date="2025-09" db="UniProtKB">
        <authorList>
            <consortium name="Ensembl"/>
        </authorList>
    </citation>
    <scope>IDENTIFICATION</scope>
</reference>